<evidence type="ECO:0000313" key="1">
    <source>
        <dbReference type="EMBL" id="GAH24849.1"/>
    </source>
</evidence>
<reference evidence="1" key="1">
    <citation type="journal article" date="2014" name="Front. Microbiol.">
        <title>High frequency of phylogenetically diverse reductive dehalogenase-homologous genes in deep subseafloor sedimentary metagenomes.</title>
        <authorList>
            <person name="Kawai M."/>
            <person name="Futagami T."/>
            <person name="Toyoda A."/>
            <person name="Takaki Y."/>
            <person name="Nishi S."/>
            <person name="Hori S."/>
            <person name="Arai W."/>
            <person name="Tsubouchi T."/>
            <person name="Morono Y."/>
            <person name="Uchiyama I."/>
            <person name="Ito T."/>
            <person name="Fujiyama A."/>
            <person name="Inagaki F."/>
            <person name="Takami H."/>
        </authorList>
    </citation>
    <scope>NUCLEOTIDE SEQUENCE</scope>
    <source>
        <strain evidence="1">Expedition CK06-06</strain>
    </source>
</reference>
<accession>X1F634</accession>
<name>X1F634_9ZZZZ</name>
<proteinExistence type="predicted"/>
<protein>
    <recommendedName>
        <fullName evidence="2">3-keto-disaccharide hydrolase domain-containing protein</fullName>
    </recommendedName>
</protein>
<comment type="caution">
    <text evidence="1">The sequence shown here is derived from an EMBL/GenBank/DDBJ whole genome shotgun (WGS) entry which is preliminary data.</text>
</comment>
<sequence length="229" mass="26078">MIDKIGRLKRVYEYSQMLSRPLINLYEGWEDETGIDPTIWTVTNPDPARLWSRGASGAYLRATCSPNTTEFGRLVSNQRYIAAPETYGTNTMLQRFIFEFELKLTTPANIEETETFLGLTTAVGDKRSTDNIIGWAILADILQSVTKEAANEENNTTFGETLTNWNKLRIEIYSNNISFFINELPVANHTVRLPDFPRFVNFYYETDGGAGASTIELGIIRAWHEDMIR</sequence>
<dbReference type="AlphaFoldDB" id="X1F634"/>
<gene>
    <name evidence="1" type="ORF">S03H2_00008</name>
</gene>
<organism evidence="1">
    <name type="scientific">marine sediment metagenome</name>
    <dbReference type="NCBI Taxonomy" id="412755"/>
    <lineage>
        <taxon>unclassified sequences</taxon>
        <taxon>metagenomes</taxon>
        <taxon>ecological metagenomes</taxon>
    </lineage>
</organism>
<evidence type="ECO:0008006" key="2">
    <source>
        <dbReference type="Google" id="ProtNLM"/>
    </source>
</evidence>
<dbReference type="EMBL" id="BARU01000001">
    <property type="protein sequence ID" value="GAH24849.1"/>
    <property type="molecule type" value="Genomic_DNA"/>
</dbReference>